<evidence type="ECO:0000313" key="3">
    <source>
        <dbReference type="Proteomes" id="UP000077266"/>
    </source>
</evidence>
<protein>
    <submittedName>
        <fullName evidence="2">Uncharacterized protein</fullName>
    </submittedName>
</protein>
<evidence type="ECO:0000256" key="1">
    <source>
        <dbReference type="SAM" id="Phobius"/>
    </source>
</evidence>
<organism evidence="2 3">
    <name type="scientific">Exidia glandulosa HHB12029</name>
    <dbReference type="NCBI Taxonomy" id="1314781"/>
    <lineage>
        <taxon>Eukaryota</taxon>
        <taxon>Fungi</taxon>
        <taxon>Dikarya</taxon>
        <taxon>Basidiomycota</taxon>
        <taxon>Agaricomycotina</taxon>
        <taxon>Agaricomycetes</taxon>
        <taxon>Auriculariales</taxon>
        <taxon>Exidiaceae</taxon>
        <taxon>Exidia</taxon>
    </lineage>
</organism>
<gene>
    <name evidence="2" type="ORF">EXIGLDRAFT_458941</name>
</gene>
<name>A0A165PPY1_EXIGL</name>
<keyword evidence="1" id="KW-1133">Transmembrane helix</keyword>
<dbReference type="InParanoid" id="A0A165PPY1"/>
<keyword evidence="1" id="KW-0472">Membrane</keyword>
<keyword evidence="3" id="KW-1185">Reference proteome</keyword>
<feature type="transmembrane region" description="Helical" evidence="1">
    <location>
        <begin position="96"/>
        <end position="114"/>
    </location>
</feature>
<reference evidence="2 3" key="1">
    <citation type="journal article" date="2016" name="Mol. Biol. Evol.">
        <title>Comparative Genomics of Early-Diverging Mushroom-Forming Fungi Provides Insights into the Origins of Lignocellulose Decay Capabilities.</title>
        <authorList>
            <person name="Nagy L.G."/>
            <person name="Riley R."/>
            <person name="Tritt A."/>
            <person name="Adam C."/>
            <person name="Daum C."/>
            <person name="Floudas D."/>
            <person name="Sun H."/>
            <person name="Yadav J.S."/>
            <person name="Pangilinan J."/>
            <person name="Larsson K.H."/>
            <person name="Matsuura K."/>
            <person name="Barry K."/>
            <person name="Labutti K."/>
            <person name="Kuo R."/>
            <person name="Ohm R.A."/>
            <person name="Bhattacharya S.S."/>
            <person name="Shirouzu T."/>
            <person name="Yoshinaga Y."/>
            <person name="Martin F.M."/>
            <person name="Grigoriev I.V."/>
            <person name="Hibbett D.S."/>
        </authorList>
    </citation>
    <scope>NUCLEOTIDE SEQUENCE [LARGE SCALE GENOMIC DNA]</scope>
    <source>
        <strain evidence="2 3">HHB12029</strain>
    </source>
</reference>
<sequence>MTGAGISATLETGAEGRCAHTRQVSPRIRPTANYSRIRSSLRKSITVRAIEYKGCQSALHSVTSMRGMRDSCGWTTIHEGRCPLGRVGTRQIVSSLCLLVFATYTLHSSFWLFLRVALRVALLG</sequence>
<keyword evidence="1" id="KW-0812">Transmembrane</keyword>
<accession>A0A165PPY1</accession>
<proteinExistence type="predicted"/>
<dbReference type="Proteomes" id="UP000077266">
    <property type="component" value="Unassembled WGS sequence"/>
</dbReference>
<dbReference type="EMBL" id="KV425888">
    <property type="protein sequence ID" value="KZW02498.1"/>
    <property type="molecule type" value="Genomic_DNA"/>
</dbReference>
<evidence type="ECO:0000313" key="2">
    <source>
        <dbReference type="EMBL" id="KZW02498.1"/>
    </source>
</evidence>
<dbReference type="AlphaFoldDB" id="A0A165PPY1"/>